<accession>A0AAN6J3W9</accession>
<gene>
    <name evidence="2" type="ORF">LTR82_012847</name>
</gene>
<evidence type="ECO:0000256" key="1">
    <source>
        <dbReference type="SAM" id="MobiDB-lite"/>
    </source>
</evidence>
<sequence length="230" mass="25611">MASFEISQSGEDTDALSSDMSGDGVSMAELAMINDLASLHIAQTTNPCSLLALPKELREQIFNYAILEDPLTVISITEDGPKQPCLLRVCHQVRRETLTRYYTNNKVGIVISDFDARAVLPSYRLQHKYFDPSKNADARRAAVGCVGLQIKFSPEWNYMMGWCSLEYRGRLHSARESDGHAPVEVLVNVIAHHLGWATREGHVVDARRVLFGGIRLPDGLPGGKMQRLRC</sequence>
<dbReference type="EMBL" id="JASUXU010000053">
    <property type="protein sequence ID" value="KAK0315065.1"/>
    <property type="molecule type" value="Genomic_DNA"/>
</dbReference>
<feature type="region of interest" description="Disordered" evidence="1">
    <location>
        <begin position="1"/>
        <end position="21"/>
    </location>
</feature>
<comment type="caution">
    <text evidence="2">The sequence shown here is derived from an EMBL/GenBank/DDBJ whole genome shotgun (WGS) entry which is preliminary data.</text>
</comment>
<evidence type="ECO:0000313" key="2">
    <source>
        <dbReference type="EMBL" id="KAK0315065.1"/>
    </source>
</evidence>
<feature type="compositionally biased region" description="Polar residues" evidence="1">
    <location>
        <begin position="1"/>
        <end position="20"/>
    </location>
</feature>
<evidence type="ECO:0008006" key="4">
    <source>
        <dbReference type="Google" id="ProtNLM"/>
    </source>
</evidence>
<dbReference type="Proteomes" id="UP001168146">
    <property type="component" value="Unassembled WGS sequence"/>
</dbReference>
<dbReference type="AlphaFoldDB" id="A0AAN6J3W9"/>
<name>A0AAN6J3W9_9PEZI</name>
<protein>
    <recommendedName>
        <fullName evidence="4">F-box domain-containing protein</fullName>
    </recommendedName>
</protein>
<organism evidence="2 3">
    <name type="scientific">Friedmanniomyces endolithicus</name>
    <dbReference type="NCBI Taxonomy" id="329885"/>
    <lineage>
        <taxon>Eukaryota</taxon>
        <taxon>Fungi</taxon>
        <taxon>Dikarya</taxon>
        <taxon>Ascomycota</taxon>
        <taxon>Pezizomycotina</taxon>
        <taxon>Dothideomycetes</taxon>
        <taxon>Dothideomycetidae</taxon>
        <taxon>Mycosphaerellales</taxon>
        <taxon>Teratosphaeriaceae</taxon>
        <taxon>Friedmanniomyces</taxon>
    </lineage>
</organism>
<evidence type="ECO:0000313" key="3">
    <source>
        <dbReference type="Proteomes" id="UP001168146"/>
    </source>
</evidence>
<proteinExistence type="predicted"/>
<reference evidence="2" key="1">
    <citation type="submission" date="2021-12" db="EMBL/GenBank/DDBJ databases">
        <title>Black yeast isolated from Biological Soil Crust.</title>
        <authorList>
            <person name="Kurbessoian T."/>
        </authorList>
    </citation>
    <scope>NUCLEOTIDE SEQUENCE</scope>
    <source>
        <strain evidence="2">CCFEE 5208</strain>
    </source>
</reference>